<dbReference type="GO" id="GO:0016020">
    <property type="term" value="C:membrane"/>
    <property type="evidence" value="ECO:0007669"/>
    <property type="project" value="UniProtKB-SubCell"/>
</dbReference>
<keyword evidence="5" id="KW-0472">Membrane</keyword>
<dbReference type="EMBL" id="SAYG01000018">
    <property type="protein sequence ID" value="TXJ42703.1"/>
    <property type="molecule type" value="Genomic_DNA"/>
</dbReference>
<comment type="caution">
    <text evidence="8">The sequence shown here is derived from an EMBL/GenBank/DDBJ whole genome shotgun (WGS) entry which is preliminary data.</text>
</comment>
<keyword evidence="4" id="KW-0342">GTP-binding</keyword>
<dbReference type="GO" id="GO:0003924">
    <property type="term" value="F:GTPase activity"/>
    <property type="evidence" value="ECO:0007669"/>
    <property type="project" value="InterPro"/>
</dbReference>
<feature type="coiled-coil region" evidence="6">
    <location>
        <begin position="1"/>
        <end position="31"/>
    </location>
</feature>
<feature type="domain" description="Dynamin N-terminal" evidence="7">
    <location>
        <begin position="57"/>
        <end position="233"/>
    </location>
</feature>
<dbReference type="RefSeq" id="WP_147527637.1">
    <property type="nucleotide sequence ID" value="NZ_SAYG01000018.1"/>
</dbReference>
<accession>A0A5C8EYV1</accession>
<evidence type="ECO:0000256" key="4">
    <source>
        <dbReference type="ARBA" id="ARBA00023134"/>
    </source>
</evidence>
<dbReference type="PANTHER" id="PTHR10465:SF0">
    <property type="entry name" value="SARCALUMENIN"/>
    <property type="match status" value="1"/>
</dbReference>
<reference evidence="8 9" key="1">
    <citation type="journal article" date="1992" name="Lakartidningen">
        <title>[Penicillin V and not amoxicillin is the first choice preparation in acute otitis].</title>
        <authorList>
            <person name="Kamme C."/>
            <person name="Lundgren K."/>
            <person name="Prellner K."/>
        </authorList>
    </citation>
    <scope>NUCLEOTIDE SEQUENCE [LARGE SCALE GENOMIC DNA]</scope>
    <source>
        <strain evidence="8 9">PC3714II</strain>
    </source>
</reference>
<dbReference type="Gene3D" id="3.40.50.300">
    <property type="entry name" value="P-loop containing nucleotide triphosphate hydrolases"/>
    <property type="match status" value="1"/>
</dbReference>
<dbReference type="SUPFAM" id="SSF52540">
    <property type="entry name" value="P-loop containing nucleoside triphosphate hydrolases"/>
    <property type="match status" value="1"/>
</dbReference>
<dbReference type="GO" id="GO:0005525">
    <property type="term" value="F:GTP binding"/>
    <property type="evidence" value="ECO:0007669"/>
    <property type="project" value="UniProtKB-KW"/>
</dbReference>
<proteinExistence type="predicted"/>
<keyword evidence="3" id="KW-0378">Hydrolase</keyword>
<dbReference type="PANTHER" id="PTHR10465">
    <property type="entry name" value="TRANSMEMBRANE GTPASE FZO1"/>
    <property type="match status" value="1"/>
</dbReference>
<dbReference type="InterPro" id="IPR045063">
    <property type="entry name" value="Dynamin_N"/>
</dbReference>
<evidence type="ECO:0000256" key="5">
    <source>
        <dbReference type="ARBA" id="ARBA00023136"/>
    </source>
</evidence>
<name>A0A5C8EYV1_9SPIR</name>
<gene>
    <name evidence="8" type="ORF">EPJ70_12205</name>
</gene>
<dbReference type="InterPro" id="IPR027094">
    <property type="entry name" value="Mitofusin_fam"/>
</dbReference>
<evidence type="ECO:0000259" key="7">
    <source>
        <dbReference type="Pfam" id="PF00350"/>
    </source>
</evidence>
<dbReference type="Proteomes" id="UP000324574">
    <property type="component" value="Unassembled WGS sequence"/>
</dbReference>
<keyword evidence="6" id="KW-0175">Coiled coil</keyword>
<keyword evidence="2" id="KW-0547">Nucleotide-binding</keyword>
<evidence type="ECO:0000313" key="9">
    <source>
        <dbReference type="Proteomes" id="UP000324574"/>
    </source>
</evidence>
<dbReference type="AlphaFoldDB" id="A0A5C8EYV1"/>
<evidence type="ECO:0000256" key="6">
    <source>
        <dbReference type="SAM" id="Coils"/>
    </source>
</evidence>
<evidence type="ECO:0000313" key="8">
    <source>
        <dbReference type="EMBL" id="TXJ42703.1"/>
    </source>
</evidence>
<dbReference type="InterPro" id="IPR027417">
    <property type="entry name" value="P-loop_NTPase"/>
</dbReference>
<dbReference type="Pfam" id="PF00350">
    <property type="entry name" value="Dynamin_N"/>
    <property type="match status" value="1"/>
</dbReference>
<sequence length="469" mass="54634">MSALEKLKKEVERQERKIEEIEKSIETVEKEFNEKFDYERESIEEHKKFLAEPELEIAIVGTINAGKSTFINALFEENIASTDVTPETASLTKFRYSTKNKLEVKFYNKAEWDELWESVKKSEKENKGKVFKEEFESSGAENIKNDYIGASDKIEEVSNIEELKKKVKEYTSKTSEIHYFVKELIVYLNNENIHKNVTIVDTPGLDDVVDYRSKITRDYIKRANAVIVCVDSSRLQGKEYTTITQVFENIGDDFYKVMILGTQIDNKNNPKEAWEKQIEEWKKYLKENYKDADLLKNNIIGVSSYVFSNLIELENTGKCDNDAIVNIKKLAESYGIKVSYEENGNIIIDRNLIIKNSENIKDLTNIKKVKSLMNKIIENGEEEVIKDLERRYLSMITNISNKAKSIKNTNSESKKTLDMTKAEQENFRIKKNKEIEEIEKAMKGLNEAFEKIEEEWLNQNKKLKEAIKK</sequence>
<organism evidence="8 9">
    <name type="scientific">Brachyspira aalborgi</name>
    <dbReference type="NCBI Taxonomy" id="29522"/>
    <lineage>
        <taxon>Bacteria</taxon>
        <taxon>Pseudomonadati</taxon>
        <taxon>Spirochaetota</taxon>
        <taxon>Spirochaetia</taxon>
        <taxon>Brachyspirales</taxon>
        <taxon>Brachyspiraceae</taxon>
        <taxon>Brachyspira</taxon>
    </lineage>
</organism>
<evidence type="ECO:0000256" key="1">
    <source>
        <dbReference type="ARBA" id="ARBA00004370"/>
    </source>
</evidence>
<feature type="coiled-coil region" evidence="6">
    <location>
        <begin position="428"/>
        <end position="466"/>
    </location>
</feature>
<protein>
    <recommendedName>
        <fullName evidence="7">Dynamin N-terminal domain-containing protein</fullName>
    </recommendedName>
</protein>
<evidence type="ECO:0000256" key="2">
    <source>
        <dbReference type="ARBA" id="ARBA00022741"/>
    </source>
</evidence>
<comment type="subcellular location">
    <subcellularLocation>
        <location evidence="1">Membrane</location>
    </subcellularLocation>
</comment>
<evidence type="ECO:0000256" key="3">
    <source>
        <dbReference type="ARBA" id="ARBA00022801"/>
    </source>
</evidence>